<evidence type="ECO:0000313" key="6">
    <source>
        <dbReference type="EMBL" id="KKK59846.1"/>
    </source>
</evidence>
<keyword evidence="2" id="KW-0067">ATP-binding</keyword>
<name>A0A0F8ZIR6_9ZZZZ</name>
<dbReference type="Gene3D" id="3.40.190.10">
    <property type="entry name" value="Periplasmic binding protein-like II"/>
    <property type="match status" value="1"/>
</dbReference>
<protein>
    <recommendedName>
        <fullName evidence="5">DNA mismatch repair proteins mutS family domain-containing protein</fullName>
    </recommendedName>
</protein>
<dbReference type="EMBL" id="LAZR01063261">
    <property type="protein sequence ID" value="KKK59846.1"/>
    <property type="molecule type" value="Genomic_DNA"/>
</dbReference>
<evidence type="ECO:0000256" key="2">
    <source>
        <dbReference type="ARBA" id="ARBA00022840"/>
    </source>
</evidence>
<dbReference type="GO" id="GO:0030983">
    <property type="term" value="F:mismatched DNA binding"/>
    <property type="evidence" value="ECO:0007669"/>
    <property type="project" value="InterPro"/>
</dbReference>
<dbReference type="GO" id="GO:0006298">
    <property type="term" value="P:mismatch repair"/>
    <property type="evidence" value="ECO:0007669"/>
    <property type="project" value="InterPro"/>
</dbReference>
<keyword evidence="3" id="KW-0238">DNA-binding</keyword>
<evidence type="ECO:0000256" key="4">
    <source>
        <dbReference type="SAM" id="MobiDB-lite"/>
    </source>
</evidence>
<feature type="domain" description="DNA mismatch repair proteins mutS family" evidence="5">
    <location>
        <begin position="144"/>
        <end position="160"/>
    </location>
</feature>
<dbReference type="PANTHER" id="PTHR48466">
    <property type="entry name" value="OS10G0509000 PROTEIN-RELATED"/>
    <property type="match status" value="1"/>
</dbReference>
<proteinExistence type="predicted"/>
<dbReference type="AlphaFoldDB" id="A0A0F8ZIR6"/>
<accession>A0A0F8ZIR6</accession>
<evidence type="ECO:0000256" key="1">
    <source>
        <dbReference type="ARBA" id="ARBA00022741"/>
    </source>
</evidence>
<evidence type="ECO:0000259" key="5">
    <source>
        <dbReference type="PROSITE" id="PS00486"/>
    </source>
</evidence>
<feature type="region of interest" description="Disordered" evidence="4">
    <location>
        <begin position="304"/>
        <end position="331"/>
    </location>
</feature>
<dbReference type="Gene3D" id="3.40.50.300">
    <property type="entry name" value="P-loop containing nucleotide triphosphate hydrolases"/>
    <property type="match status" value="1"/>
</dbReference>
<gene>
    <name evidence="6" type="ORF">LCGC14_3030290</name>
</gene>
<dbReference type="InterPro" id="IPR000432">
    <property type="entry name" value="DNA_mismatch_repair_MutS_C"/>
</dbReference>
<dbReference type="InterPro" id="IPR027417">
    <property type="entry name" value="P-loop_NTPase"/>
</dbReference>
<organism evidence="6">
    <name type="scientific">marine sediment metagenome</name>
    <dbReference type="NCBI Taxonomy" id="412755"/>
    <lineage>
        <taxon>unclassified sequences</taxon>
        <taxon>metagenomes</taxon>
        <taxon>ecological metagenomes</taxon>
    </lineage>
</organism>
<dbReference type="Pfam" id="PF00488">
    <property type="entry name" value="MutS_V"/>
    <property type="match status" value="1"/>
</dbReference>
<feature type="non-terminal residue" evidence="6">
    <location>
        <position position="1"/>
    </location>
</feature>
<dbReference type="SUPFAM" id="SSF52540">
    <property type="entry name" value="P-loop containing nucleoside triphosphate hydrolases"/>
    <property type="match status" value="1"/>
</dbReference>
<keyword evidence="1" id="KW-0547">Nucleotide-binding</keyword>
<dbReference type="SUPFAM" id="SSF53850">
    <property type="entry name" value="Periplasmic binding protein-like II"/>
    <property type="match status" value="1"/>
</dbReference>
<dbReference type="SMART" id="SM00534">
    <property type="entry name" value="MUTSac"/>
    <property type="match status" value="1"/>
</dbReference>
<comment type="caution">
    <text evidence="6">The sequence shown here is derived from an EMBL/GenBank/DDBJ whole genome shotgun (WGS) entry which is preliminary data.</text>
</comment>
<dbReference type="PROSITE" id="PS00486">
    <property type="entry name" value="DNA_MISMATCH_REPAIR_2"/>
    <property type="match status" value="1"/>
</dbReference>
<dbReference type="GO" id="GO:0140664">
    <property type="term" value="F:ATP-dependent DNA damage sensor activity"/>
    <property type="evidence" value="ECO:0007669"/>
    <property type="project" value="InterPro"/>
</dbReference>
<dbReference type="InterPro" id="IPR045076">
    <property type="entry name" value="MutS"/>
</dbReference>
<reference evidence="6" key="1">
    <citation type="journal article" date="2015" name="Nature">
        <title>Complex archaea that bridge the gap between prokaryotes and eukaryotes.</title>
        <authorList>
            <person name="Spang A."/>
            <person name="Saw J.H."/>
            <person name="Jorgensen S.L."/>
            <person name="Zaremba-Niedzwiedzka K."/>
            <person name="Martijn J."/>
            <person name="Lind A.E."/>
            <person name="van Eijk R."/>
            <person name="Schleper C."/>
            <person name="Guy L."/>
            <person name="Ettema T.J."/>
        </authorList>
    </citation>
    <scope>NUCLEOTIDE SEQUENCE</scope>
</reference>
<evidence type="ECO:0000256" key="3">
    <source>
        <dbReference type="ARBA" id="ARBA00023125"/>
    </source>
</evidence>
<feature type="compositionally biased region" description="Basic and acidic residues" evidence="4">
    <location>
        <begin position="320"/>
        <end position="331"/>
    </location>
</feature>
<dbReference type="PANTHER" id="PTHR48466:SF2">
    <property type="entry name" value="OS10G0509000 PROTEIN"/>
    <property type="match status" value="1"/>
</dbReference>
<sequence>IAPHGIEGERVRRHVLRAEREIRTLVADGARGMLTDLTAYWQKDKDSKLNASPVFQRHVEQGSSYKGKIYGLPRGQYWFSLAYNKDLMAQAGLPVPAGADSRLPLFDGVYADIGDEQSIEQSLSTFSSHMGNIISILGAATPRSLVLLDELGAGTDPTEGSALAQAVLHHLLRAGCLTIATTHHGELKAFAHTTPGIANASVEFDAETLSPTYRLTIGLPGQSNALAIAARLGMPEEVLSQAREAIAPDRLAVESLIVDLARQREAAESARFAQETAAARAQQAERQVSERLAALEGIVSGQSHSTGLFDTDPGELIVEGEDRTDPGKVPA</sequence>
<dbReference type="GO" id="GO:0005524">
    <property type="term" value="F:ATP binding"/>
    <property type="evidence" value="ECO:0007669"/>
    <property type="project" value="UniProtKB-KW"/>
</dbReference>